<keyword evidence="1" id="KW-0813">Transport</keyword>
<sequence>MKDPLTSAADAITVQQLRFSYSDGDPVLDIRHWSVPSGGRVFLRGPSGCGKSTLLKILAGILVAPAERLELLGQPMSALTGRQRDRFRARHIGVVFQQFNLIPYLSVLDNIRLAAYFGNSARNLGQRAGELLARLRLREDVLSRRVTALSVGQQQRVAIARALINGPQVLLVDEPTSAMDIAARDAFIQLLMEICERDQCTLVFVSHDSALAAHFPLVMDMCTLNRAWNVRSPLTTQREAAADVY</sequence>
<dbReference type="SUPFAM" id="SSF52540">
    <property type="entry name" value="P-loop containing nucleoside triphosphate hydrolases"/>
    <property type="match status" value="1"/>
</dbReference>
<feature type="domain" description="ABC transporter" evidence="4">
    <location>
        <begin position="12"/>
        <end position="240"/>
    </location>
</feature>
<dbReference type="InterPro" id="IPR015854">
    <property type="entry name" value="ABC_transpr_LolD-like"/>
</dbReference>
<dbReference type="STRING" id="252514.A3224_12545"/>
<dbReference type="InterPro" id="IPR017911">
    <property type="entry name" value="MacB-like_ATP-bd"/>
</dbReference>
<protein>
    <submittedName>
        <fullName evidence="5">ABC transporter ATP-binding protein</fullName>
    </submittedName>
</protein>
<reference evidence="6" key="1">
    <citation type="submission" date="2016-03" db="EMBL/GenBank/DDBJ databases">
        <authorList>
            <person name="Lee Y.-S."/>
            <person name="Choi Y.-L."/>
        </authorList>
    </citation>
    <scope>NUCLEOTIDE SEQUENCE [LARGE SCALE GENOMIC DNA]</scope>
    <source>
        <strain evidence="6">DAU221</strain>
    </source>
</reference>
<keyword evidence="3 5" id="KW-0067">ATP-binding</keyword>
<evidence type="ECO:0000256" key="1">
    <source>
        <dbReference type="ARBA" id="ARBA00022448"/>
    </source>
</evidence>
<dbReference type="CDD" id="cd03255">
    <property type="entry name" value="ABC_MJ0796_LolCDE_FtsE"/>
    <property type="match status" value="1"/>
</dbReference>
<dbReference type="GO" id="GO:0005524">
    <property type="term" value="F:ATP binding"/>
    <property type="evidence" value="ECO:0007669"/>
    <property type="project" value="UniProtKB-KW"/>
</dbReference>
<evidence type="ECO:0000313" key="6">
    <source>
        <dbReference type="Proteomes" id="UP000076077"/>
    </source>
</evidence>
<dbReference type="InterPro" id="IPR027417">
    <property type="entry name" value="P-loop_NTPase"/>
</dbReference>
<dbReference type="GO" id="GO:0016887">
    <property type="term" value="F:ATP hydrolysis activity"/>
    <property type="evidence" value="ECO:0007669"/>
    <property type="project" value="InterPro"/>
</dbReference>
<evidence type="ECO:0000256" key="3">
    <source>
        <dbReference type="ARBA" id="ARBA00022840"/>
    </source>
</evidence>
<organism evidence="5 6">
    <name type="scientific">Microbulbifer thermotolerans</name>
    <dbReference type="NCBI Taxonomy" id="252514"/>
    <lineage>
        <taxon>Bacteria</taxon>
        <taxon>Pseudomonadati</taxon>
        <taxon>Pseudomonadota</taxon>
        <taxon>Gammaproteobacteria</taxon>
        <taxon>Cellvibrionales</taxon>
        <taxon>Microbulbiferaceae</taxon>
        <taxon>Microbulbifer</taxon>
    </lineage>
</organism>
<dbReference type="OrthoDB" id="9802264at2"/>
<dbReference type="PANTHER" id="PTHR24220">
    <property type="entry name" value="IMPORT ATP-BINDING PROTEIN"/>
    <property type="match status" value="1"/>
</dbReference>
<dbReference type="PROSITE" id="PS50893">
    <property type="entry name" value="ABC_TRANSPORTER_2"/>
    <property type="match status" value="1"/>
</dbReference>
<accession>A0A143HP77</accession>
<name>A0A143HP77_MICTH</name>
<dbReference type="SMART" id="SM00382">
    <property type="entry name" value="AAA"/>
    <property type="match status" value="1"/>
</dbReference>
<dbReference type="InterPro" id="IPR003439">
    <property type="entry name" value="ABC_transporter-like_ATP-bd"/>
</dbReference>
<dbReference type="RefSeq" id="WP_067155209.1">
    <property type="nucleotide sequence ID" value="NZ_CP014864.1"/>
</dbReference>
<proteinExistence type="predicted"/>
<dbReference type="InterPro" id="IPR017871">
    <property type="entry name" value="ABC_transporter-like_CS"/>
</dbReference>
<dbReference type="AlphaFoldDB" id="A0A143HP77"/>
<dbReference type="PANTHER" id="PTHR24220:SF611">
    <property type="entry name" value="ATP-BINDING COMPONENT OF ABC TRANSPORTER-RELATED"/>
    <property type="match status" value="1"/>
</dbReference>
<dbReference type="PROSITE" id="PS00211">
    <property type="entry name" value="ABC_TRANSPORTER_1"/>
    <property type="match status" value="1"/>
</dbReference>
<evidence type="ECO:0000256" key="2">
    <source>
        <dbReference type="ARBA" id="ARBA00022741"/>
    </source>
</evidence>
<dbReference type="EMBL" id="CP014864">
    <property type="protein sequence ID" value="AMX03296.1"/>
    <property type="molecule type" value="Genomic_DNA"/>
</dbReference>
<dbReference type="KEGG" id="mthd:A3224_12545"/>
<evidence type="ECO:0000313" key="5">
    <source>
        <dbReference type="EMBL" id="AMX03296.1"/>
    </source>
</evidence>
<dbReference type="Pfam" id="PF00005">
    <property type="entry name" value="ABC_tran"/>
    <property type="match status" value="1"/>
</dbReference>
<dbReference type="Proteomes" id="UP000076077">
    <property type="component" value="Chromosome"/>
</dbReference>
<dbReference type="GeneID" id="76608872"/>
<dbReference type="Gene3D" id="3.40.50.300">
    <property type="entry name" value="P-loop containing nucleotide triphosphate hydrolases"/>
    <property type="match status" value="1"/>
</dbReference>
<dbReference type="InterPro" id="IPR003593">
    <property type="entry name" value="AAA+_ATPase"/>
</dbReference>
<keyword evidence="6" id="KW-1185">Reference proteome</keyword>
<dbReference type="GO" id="GO:0022857">
    <property type="term" value="F:transmembrane transporter activity"/>
    <property type="evidence" value="ECO:0007669"/>
    <property type="project" value="TreeGrafter"/>
</dbReference>
<evidence type="ECO:0000259" key="4">
    <source>
        <dbReference type="PROSITE" id="PS50893"/>
    </source>
</evidence>
<dbReference type="GO" id="GO:0005886">
    <property type="term" value="C:plasma membrane"/>
    <property type="evidence" value="ECO:0007669"/>
    <property type="project" value="TreeGrafter"/>
</dbReference>
<gene>
    <name evidence="5" type="ORF">A3224_12545</name>
</gene>
<keyword evidence="2" id="KW-0547">Nucleotide-binding</keyword>